<gene>
    <name evidence="2" type="ORF">RI844_08300</name>
</gene>
<evidence type="ECO:0000313" key="3">
    <source>
        <dbReference type="Proteomes" id="UP001301442"/>
    </source>
</evidence>
<dbReference type="RefSeq" id="WP_348397978.1">
    <property type="nucleotide sequence ID" value="NZ_CP136600.1"/>
</dbReference>
<feature type="transmembrane region" description="Helical" evidence="1">
    <location>
        <begin position="29"/>
        <end position="50"/>
    </location>
</feature>
<evidence type="ECO:0000313" key="2">
    <source>
        <dbReference type="EMBL" id="WOH39211.1"/>
    </source>
</evidence>
<dbReference type="Proteomes" id="UP001301442">
    <property type="component" value="Chromosome"/>
</dbReference>
<name>A0ABZ0GTW5_9GAMM</name>
<keyword evidence="3" id="KW-1185">Reference proteome</keyword>
<keyword evidence="1" id="KW-0472">Membrane</keyword>
<dbReference type="EMBL" id="CP136600">
    <property type="protein sequence ID" value="WOH39211.1"/>
    <property type="molecule type" value="Genomic_DNA"/>
</dbReference>
<sequence length="76" mass="8488">MKFTFLLLALIAMSLPAYGYVGPGSGLSAIGTVIAFLGAIILMFFGLLWYPMKKIYRRIKGTPEEETEKNKLKQET</sequence>
<keyword evidence="1" id="KW-1133">Transmembrane helix</keyword>
<reference evidence="2 3" key="1">
    <citation type="submission" date="2023-09" db="EMBL/GenBank/DDBJ databases">
        <authorList>
            <person name="Qi X."/>
        </authorList>
    </citation>
    <scope>NUCLEOTIDE SEQUENCE [LARGE SCALE GENOMIC DNA]</scope>
    <source>
        <strain evidence="2 3">S1-1</strain>
    </source>
</reference>
<accession>A0ABZ0GTW5</accession>
<proteinExistence type="predicted"/>
<organism evidence="2 3">
    <name type="scientific">Thalassotalea fonticola</name>
    <dbReference type="NCBI Taxonomy" id="3065649"/>
    <lineage>
        <taxon>Bacteria</taxon>
        <taxon>Pseudomonadati</taxon>
        <taxon>Pseudomonadota</taxon>
        <taxon>Gammaproteobacteria</taxon>
        <taxon>Alteromonadales</taxon>
        <taxon>Colwelliaceae</taxon>
        <taxon>Thalassotalea</taxon>
    </lineage>
</organism>
<keyword evidence="1" id="KW-0812">Transmembrane</keyword>
<evidence type="ECO:0000256" key="1">
    <source>
        <dbReference type="SAM" id="Phobius"/>
    </source>
</evidence>
<protein>
    <submittedName>
        <fullName evidence="2">Uncharacterized protein</fullName>
    </submittedName>
</protein>